<dbReference type="AlphaFoldDB" id="A0A9X3Z8L3"/>
<evidence type="ECO:0000256" key="1">
    <source>
        <dbReference type="SAM" id="Phobius"/>
    </source>
</evidence>
<name>A0A9X3Z8L3_9PROT</name>
<keyword evidence="4" id="KW-1185">Reference proteome</keyword>
<dbReference type="RefSeq" id="WP_274944806.1">
    <property type="nucleotide sequence ID" value="NZ_JANWOI010000005.1"/>
</dbReference>
<feature type="domain" description="AsmA" evidence="2">
    <location>
        <begin position="867"/>
        <end position="1013"/>
    </location>
</feature>
<protein>
    <submittedName>
        <fullName evidence="3">AsmA family protein</fullName>
    </submittedName>
</protein>
<accession>A0A9X3Z8L3</accession>
<feature type="domain" description="AsmA" evidence="2">
    <location>
        <begin position="18"/>
        <end position="272"/>
    </location>
</feature>
<dbReference type="GO" id="GO:0090313">
    <property type="term" value="P:regulation of protein targeting to membrane"/>
    <property type="evidence" value="ECO:0007669"/>
    <property type="project" value="TreeGrafter"/>
</dbReference>
<dbReference type="Proteomes" id="UP001141619">
    <property type="component" value="Unassembled WGS sequence"/>
</dbReference>
<gene>
    <name evidence="3" type="ORF">NYP16_14160</name>
</gene>
<dbReference type="PANTHER" id="PTHR30441">
    <property type="entry name" value="DUF748 DOMAIN-CONTAINING PROTEIN"/>
    <property type="match status" value="1"/>
</dbReference>
<organism evidence="3 4">
    <name type="scientific">Govanella unica</name>
    <dbReference type="NCBI Taxonomy" id="2975056"/>
    <lineage>
        <taxon>Bacteria</taxon>
        <taxon>Pseudomonadati</taxon>
        <taxon>Pseudomonadota</taxon>
        <taxon>Alphaproteobacteria</taxon>
        <taxon>Emcibacterales</taxon>
        <taxon>Govanellaceae</taxon>
        <taxon>Govanella</taxon>
    </lineage>
</organism>
<evidence type="ECO:0000313" key="4">
    <source>
        <dbReference type="Proteomes" id="UP001141619"/>
    </source>
</evidence>
<keyword evidence="1" id="KW-0812">Transmembrane</keyword>
<sequence>MTGKPSERRKFWIAAAGGLGTLVLLALVVPRLIDWNSYKPEIETLASKVTDRSVHVDGPVEVELLPLPVVILNKLRMGNLPGGTAEEMASVERVDVRIAILPLFFGELFVSKVIFDKPVLQLEVLPNGEENWRLGKKKQYLQKVSERTPDLKLDRFAVRDGIVSYRDSVRHWQENVSGVTFELEAKSFDGPFKAGGSLLYRAVPIHFDFTMSRKGVGGKTPFKGTLGFARATLDTSGIVTLGEDLAYTGNASIKSSNVGETMTALQMLAGATDVSGLSLSEPMTAEFRLTASATRIETRGLTLTLGESKGSGQLLFDLGEQPRADIALNFSTIASDVFLQAMPPRDAKSPPITLADIFDALDPGSIVGEVTLSADEIRQGKQVIRQAEVKVSAAEGKVIVKKFHALLPGGSDVDVAGILTTGEAPRFDGRIVTASNNLRVLLDWMDVEIKGVPPGRLTGFAIASTLAVDRSGYRFSDAVFRLDDMMARGEVVYEPGDAPVIGVTAHADRLSLGNYLAPGSDCVGGGSDDNLNARVFDGALAPTDGFDVGSLTLTLKLTVDKFSCRPITGHAVTIDAKLTGGRFELDRFKAQDLLGLAVDGKGHIETIANQPRFDFHMSAEGQSLAGLGTAFPQLLPIKADKAAGKVSLKGKVEGTLDELRLSLGGQAGAATVTAKAELGFTKQKHRGGRGLVGMAVEVAAKGPSFAAFTDQWDFGFGTPAAADDHAYALTAGYRGTSQKADVDIKAALAGATVTLTGSTRELRDTRTYEFALLVKGDDARAFVRGLGFDFARDARAFGPIEMAGTIVSDPHTIAVQALTGDFGPLQLTGGLVIGRGGPRPRITGDLKAGAVDLDQLLGSAPKLPGELWSREPYHLDLFKSFDGDLRISAESLATQGFLFDQPRLTLMVDKGRMEIRQLTGGLFGGTVALNYLIAPQGGSTLPGIGLGFALKNASLQQLLEATSNVSGLSGTVTLQGTLAGLGANPYDLMRGLHGQMNFAIGPGIVSGLDLPGLNSKLTTLRESAGYGDLFATALSSGETEHRGMTGQLVMRKGVIGLTETTIPLDGGQAVLALNVDLPAKTVWSSGRLQLTDHMPLTPIGMIISGPLSNPQIRYLSRDMQAQRARQIGRPLNPVKPVVPPPGG</sequence>
<dbReference type="EMBL" id="JANWOI010000005">
    <property type="protein sequence ID" value="MDA5195093.1"/>
    <property type="molecule type" value="Genomic_DNA"/>
</dbReference>
<evidence type="ECO:0000313" key="3">
    <source>
        <dbReference type="EMBL" id="MDA5195093.1"/>
    </source>
</evidence>
<evidence type="ECO:0000259" key="2">
    <source>
        <dbReference type="Pfam" id="PF05170"/>
    </source>
</evidence>
<dbReference type="InterPro" id="IPR052894">
    <property type="entry name" value="AsmA-related"/>
</dbReference>
<reference evidence="3" key="2">
    <citation type="journal article" date="2023" name="Syst. Appl. Microbiol.">
        <title>Govania unica gen. nov., sp. nov., a rare biosphere bacterium that represents a novel family in the class Alphaproteobacteria.</title>
        <authorList>
            <person name="Vandamme P."/>
            <person name="Peeters C."/>
            <person name="Hettiarachchi A."/>
            <person name="Cnockaert M."/>
            <person name="Carlier A."/>
        </authorList>
    </citation>
    <scope>NUCLEOTIDE SEQUENCE</scope>
    <source>
        <strain evidence="3">LMG 31809</strain>
    </source>
</reference>
<dbReference type="InterPro" id="IPR007844">
    <property type="entry name" value="AsmA"/>
</dbReference>
<proteinExistence type="predicted"/>
<dbReference type="Pfam" id="PF05170">
    <property type="entry name" value="AsmA"/>
    <property type="match status" value="2"/>
</dbReference>
<keyword evidence="1" id="KW-0472">Membrane</keyword>
<comment type="caution">
    <text evidence="3">The sequence shown here is derived from an EMBL/GenBank/DDBJ whole genome shotgun (WGS) entry which is preliminary data.</text>
</comment>
<feature type="transmembrane region" description="Helical" evidence="1">
    <location>
        <begin position="12"/>
        <end position="33"/>
    </location>
</feature>
<reference evidence="3" key="1">
    <citation type="submission" date="2022-08" db="EMBL/GenBank/DDBJ databases">
        <authorList>
            <person name="Vandamme P."/>
            <person name="Hettiarachchi A."/>
            <person name="Peeters C."/>
            <person name="Cnockaert M."/>
            <person name="Carlier A."/>
        </authorList>
    </citation>
    <scope>NUCLEOTIDE SEQUENCE</scope>
    <source>
        <strain evidence="3">LMG 31809</strain>
    </source>
</reference>
<keyword evidence="1" id="KW-1133">Transmembrane helix</keyword>
<dbReference type="PANTHER" id="PTHR30441:SF4">
    <property type="entry name" value="PROTEIN ASMA"/>
    <property type="match status" value="1"/>
</dbReference>
<dbReference type="GO" id="GO:0005886">
    <property type="term" value="C:plasma membrane"/>
    <property type="evidence" value="ECO:0007669"/>
    <property type="project" value="TreeGrafter"/>
</dbReference>